<dbReference type="Gene3D" id="3.90.550.10">
    <property type="entry name" value="Spore Coat Polysaccharide Biosynthesis Protein SpsA, Chain A"/>
    <property type="match status" value="1"/>
</dbReference>
<gene>
    <name evidence="7" type="ORF">M595_5232</name>
</gene>
<evidence type="ECO:0000259" key="6">
    <source>
        <dbReference type="Pfam" id="PF00535"/>
    </source>
</evidence>
<dbReference type="Proteomes" id="UP000017127">
    <property type="component" value="Unassembled WGS sequence"/>
</dbReference>
<evidence type="ECO:0000256" key="1">
    <source>
        <dbReference type="ARBA" id="ARBA00004776"/>
    </source>
</evidence>
<name>U7QAF8_9CYAN</name>
<dbReference type="Pfam" id="PF00535">
    <property type="entry name" value="Glycos_transf_2"/>
    <property type="match status" value="1"/>
</dbReference>
<dbReference type="InterPro" id="IPR029044">
    <property type="entry name" value="Nucleotide-diphossugar_trans"/>
</dbReference>
<keyword evidence="3" id="KW-0328">Glycosyltransferase</keyword>
<evidence type="ECO:0000256" key="2">
    <source>
        <dbReference type="ARBA" id="ARBA00006739"/>
    </source>
</evidence>
<evidence type="ECO:0000313" key="7">
    <source>
        <dbReference type="EMBL" id="ERT04824.1"/>
    </source>
</evidence>
<dbReference type="RefSeq" id="WP_023068932.1">
    <property type="nucleotide sequence ID" value="NZ_AUZM01000079.1"/>
</dbReference>
<feature type="transmembrane region" description="Helical" evidence="5">
    <location>
        <begin position="252"/>
        <end position="282"/>
    </location>
</feature>
<comment type="pathway">
    <text evidence="1">Cell wall biogenesis; cell wall polysaccharide biosynthesis.</text>
</comment>
<dbReference type="InterPro" id="IPR001173">
    <property type="entry name" value="Glyco_trans_2-like"/>
</dbReference>
<organism evidence="7 8">
    <name type="scientific">Lyngbya aestuarii BL J</name>
    <dbReference type="NCBI Taxonomy" id="1348334"/>
    <lineage>
        <taxon>Bacteria</taxon>
        <taxon>Bacillati</taxon>
        <taxon>Cyanobacteriota</taxon>
        <taxon>Cyanophyceae</taxon>
        <taxon>Oscillatoriophycideae</taxon>
        <taxon>Oscillatoriales</taxon>
        <taxon>Microcoleaceae</taxon>
        <taxon>Lyngbya</taxon>
    </lineage>
</organism>
<dbReference type="SUPFAM" id="SSF53448">
    <property type="entry name" value="Nucleotide-diphospho-sugar transferases"/>
    <property type="match status" value="1"/>
</dbReference>
<dbReference type="EMBL" id="AUZM01000079">
    <property type="protein sequence ID" value="ERT04824.1"/>
    <property type="molecule type" value="Genomic_DNA"/>
</dbReference>
<keyword evidence="8" id="KW-1185">Reference proteome</keyword>
<feature type="domain" description="Glycosyltransferase 2-like" evidence="6">
    <location>
        <begin position="25"/>
        <end position="197"/>
    </location>
</feature>
<dbReference type="GO" id="GO:0016757">
    <property type="term" value="F:glycosyltransferase activity"/>
    <property type="evidence" value="ECO:0007669"/>
    <property type="project" value="UniProtKB-KW"/>
</dbReference>
<keyword evidence="4 7" id="KW-0808">Transferase</keyword>
<evidence type="ECO:0000256" key="4">
    <source>
        <dbReference type="ARBA" id="ARBA00022679"/>
    </source>
</evidence>
<comment type="caution">
    <text evidence="7">The sequence shown here is derived from an EMBL/GenBank/DDBJ whole genome shotgun (WGS) entry which is preliminary data.</text>
</comment>
<keyword evidence="5" id="KW-0472">Membrane</keyword>
<keyword evidence="5" id="KW-0812">Transmembrane</keyword>
<dbReference type="AlphaFoldDB" id="U7QAF8"/>
<evidence type="ECO:0000256" key="5">
    <source>
        <dbReference type="SAM" id="Phobius"/>
    </source>
</evidence>
<accession>U7QAF8</accession>
<sequence length="351" mass="40001">MSLKQIVQSDEATQTLLSLEKPKITVAVVTYNGINVIKNCLDSLLNQTYKPTQILVVDNASTDNTPDWIEDHYSQIKVIRLDSNCGPNPARNQGIINTPDDHLTLLVDDDAILAENCLSELVEAYQRYPEAAIWAPRLVYHDRRNTIQHEGVFIHYTGEAVLLNSDKPLGQGVKDITQVHSISGTCLLVSKPAAEKIGLFDEDYFFGRTDGEFSFRLTISGYKLYTVPNAICYHRVKKRGLSKLFYQVRNRWYFILTIYSFRTLILLAPALLAYEISLIVYLLLKGKIIPYLQGILAVIVSVPKLLKKRKFIQSLKTVSDRNLLQEQPMYMRDDLLKSKTQTFLKSKLDQI</sequence>
<dbReference type="PANTHER" id="PTHR43179">
    <property type="entry name" value="RHAMNOSYLTRANSFERASE WBBL"/>
    <property type="match status" value="1"/>
</dbReference>
<comment type="similarity">
    <text evidence="2">Belongs to the glycosyltransferase 2 family.</text>
</comment>
<feature type="transmembrane region" description="Helical" evidence="5">
    <location>
        <begin position="288"/>
        <end position="306"/>
    </location>
</feature>
<evidence type="ECO:0000313" key="8">
    <source>
        <dbReference type="Proteomes" id="UP000017127"/>
    </source>
</evidence>
<reference evidence="7 8" key="1">
    <citation type="journal article" date="2013" name="Front. Microbiol.">
        <title>Comparative genomic analyses of the cyanobacterium, Lyngbya aestuarii BL J, a powerful hydrogen producer.</title>
        <authorList>
            <person name="Kothari A."/>
            <person name="Vaughn M."/>
            <person name="Garcia-Pichel F."/>
        </authorList>
    </citation>
    <scope>NUCLEOTIDE SEQUENCE [LARGE SCALE GENOMIC DNA]</scope>
    <source>
        <strain evidence="7 8">BL J</strain>
    </source>
</reference>
<evidence type="ECO:0000256" key="3">
    <source>
        <dbReference type="ARBA" id="ARBA00022676"/>
    </source>
</evidence>
<keyword evidence="5" id="KW-1133">Transmembrane helix</keyword>
<proteinExistence type="inferred from homology"/>
<protein>
    <submittedName>
        <fullName evidence="7">Glycosyl transferase 2 family protein</fullName>
    </submittedName>
</protein>
<dbReference type="PANTHER" id="PTHR43179:SF12">
    <property type="entry name" value="GALACTOFURANOSYLTRANSFERASE GLFT2"/>
    <property type="match status" value="1"/>
</dbReference>
<dbReference type="OrthoDB" id="452659at2"/>
<dbReference type="CDD" id="cd04186">
    <property type="entry name" value="GT_2_like_c"/>
    <property type="match status" value="1"/>
</dbReference>